<dbReference type="Gene3D" id="2.40.128.720">
    <property type="match status" value="1"/>
</dbReference>
<evidence type="ECO:0000313" key="4">
    <source>
        <dbReference type="Proteomes" id="UP000248745"/>
    </source>
</evidence>
<feature type="domain" description="Secretion system C-terminal sorting" evidence="2">
    <location>
        <begin position="370"/>
        <end position="437"/>
    </location>
</feature>
<name>A0A2W2B0M8_9BACT</name>
<dbReference type="InterPro" id="IPR026444">
    <property type="entry name" value="Secre_tail"/>
</dbReference>
<dbReference type="AlphaFoldDB" id="A0A2W2B0M8"/>
<proteinExistence type="predicted"/>
<keyword evidence="1" id="KW-0732">Signal</keyword>
<accession>A0A2W2B0M8</accession>
<dbReference type="Pfam" id="PF18962">
    <property type="entry name" value="Por_Secre_tail"/>
    <property type="match status" value="1"/>
</dbReference>
<evidence type="ECO:0000259" key="2">
    <source>
        <dbReference type="Pfam" id="PF18962"/>
    </source>
</evidence>
<feature type="signal peptide" evidence="1">
    <location>
        <begin position="1"/>
        <end position="19"/>
    </location>
</feature>
<evidence type="ECO:0000313" key="3">
    <source>
        <dbReference type="EMBL" id="PZF73528.1"/>
    </source>
</evidence>
<gene>
    <name evidence="3" type="ORF">DN068_07325</name>
</gene>
<dbReference type="Proteomes" id="UP000248745">
    <property type="component" value="Unassembled WGS sequence"/>
</dbReference>
<sequence>MRKALLMPFLLLFGTAAFAQTASRIISSSDTFVNSTQIWDTTIYYYSTPTDVFDSTITKQVFGNSPDTGYLLHKRVFDGNRNILEDGNYQLNNGSWEGVDRTLMTYDASNRKVVAIAQFFLAAQWFNMRKDSLGYDSNNNVSVDYQFNWNNGAFQPTNRINYTYDANNNVLSAYTNTYDGISWQYSNRWVYSYTANNALLTGTYAEYGANWITKSADTSEYTGNLLTRKFHYETWANGDYFLQNVDSALYNANNKLIQLFSAYNTHPYWNSYSYDSLIYDQNWVYRRVKTRVSTQNPWSDLGLRRNQYNTSQQLVYTDTFANYGTGQWEIPQVGAATFRSRYYYENYTTNTTPTSVATTTVNKIALALSPNPAASFITIDIVYDVPEKTEVVIYNMNGVLMMRWYDAAGASLHRMVPLQSFSSGNYILQVKGKNTAASQVFTVVK</sequence>
<organism evidence="3 4">
    <name type="scientific">Taibaiella soli</name>
    <dbReference type="NCBI Taxonomy" id="1649169"/>
    <lineage>
        <taxon>Bacteria</taxon>
        <taxon>Pseudomonadati</taxon>
        <taxon>Bacteroidota</taxon>
        <taxon>Chitinophagia</taxon>
        <taxon>Chitinophagales</taxon>
        <taxon>Chitinophagaceae</taxon>
        <taxon>Taibaiella</taxon>
    </lineage>
</organism>
<feature type="chain" id="PRO_5015926391" description="Secretion system C-terminal sorting domain-containing protein" evidence="1">
    <location>
        <begin position="20"/>
        <end position="445"/>
    </location>
</feature>
<dbReference type="NCBIfam" id="TIGR04183">
    <property type="entry name" value="Por_Secre_tail"/>
    <property type="match status" value="1"/>
</dbReference>
<dbReference type="EMBL" id="QKTW01000011">
    <property type="protein sequence ID" value="PZF73528.1"/>
    <property type="molecule type" value="Genomic_DNA"/>
</dbReference>
<evidence type="ECO:0000256" key="1">
    <source>
        <dbReference type="SAM" id="SignalP"/>
    </source>
</evidence>
<protein>
    <recommendedName>
        <fullName evidence="2">Secretion system C-terminal sorting domain-containing protein</fullName>
    </recommendedName>
</protein>
<reference evidence="3 4" key="1">
    <citation type="submission" date="2018-06" db="EMBL/GenBank/DDBJ databases">
        <title>Mucibacter soli gen. nov., sp. nov., a new member of the family Chitinophagaceae producing mucin.</title>
        <authorList>
            <person name="Kim M.-K."/>
            <person name="Park S."/>
            <person name="Kim T.-S."/>
            <person name="Joung Y."/>
            <person name="Han J.-H."/>
            <person name="Kim S.B."/>
        </authorList>
    </citation>
    <scope>NUCLEOTIDE SEQUENCE [LARGE SCALE GENOMIC DNA]</scope>
    <source>
        <strain evidence="3 4">R1-15</strain>
    </source>
</reference>
<keyword evidence="4" id="KW-1185">Reference proteome</keyword>
<comment type="caution">
    <text evidence="3">The sequence shown here is derived from an EMBL/GenBank/DDBJ whole genome shotgun (WGS) entry which is preliminary data.</text>
</comment>
<dbReference type="OrthoDB" id="1377495at2"/>